<evidence type="ECO:0000313" key="3">
    <source>
        <dbReference type="EMBL" id="EID76022.1"/>
    </source>
</evidence>
<dbReference type="Gene3D" id="3.20.20.380">
    <property type="entry name" value="Copper homeostasis (CutC) domain"/>
    <property type="match status" value="1"/>
</dbReference>
<reference evidence="3 4" key="1">
    <citation type="journal article" date="2012" name="J. Bacteriol.">
        <title>Genome Sequence of the Halotolerant Bacterium Imtechella halotolerans K1T.</title>
        <authorList>
            <person name="Kumar S."/>
            <person name="Vikram S."/>
            <person name="Subramanian S."/>
            <person name="Raghava G.P."/>
            <person name="Pinnaka A.K."/>
        </authorList>
    </citation>
    <scope>NUCLEOTIDE SEQUENCE [LARGE SCALE GENOMIC DNA]</scope>
    <source>
        <strain evidence="3 4">K1</strain>
    </source>
</reference>
<dbReference type="OrthoDB" id="9815677at2"/>
<dbReference type="EMBL" id="AJJU01000003">
    <property type="protein sequence ID" value="EID76022.1"/>
    <property type="molecule type" value="Genomic_DNA"/>
</dbReference>
<dbReference type="eggNOG" id="COG3142">
    <property type="taxonomic scope" value="Bacteria"/>
</dbReference>
<dbReference type="GO" id="GO:0005507">
    <property type="term" value="F:copper ion binding"/>
    <property type="evidence" value="ECO:0007669"/>
    <property type="project" value="TreeGrafter"/>
</dbReference>
<comment type="caution">
    <text evidence="3">The sequence shown here is derived from an EMBL/GenBank/DDBJ whole genome shotgun (WGS) entry which is preliminary data.</text>
</comment>
<evidence type="ECO:0000256" key="2">
    <source>
        <dbReference type="HAMAP-Rule" id="MF_00795"/>
    </source>
</evidence>
<comment type="subcellular location">
    <subcellularLocation>
        <location evidence="2">Cytoplasm</location>
    </subcellularLocation>
</comment>
<name>I0WI06_9FLAO</name>
<dbReference type="InterPro" id="IPR005627">
    <property type="entry name" value="CutC-like"/>
</dbReference>
<dbReference type="HAMAP" id="MF_00795">
    <property type="entry name" value="CutC"/>
    <property type="match status" value="1"/>
</dbReference>
<dbReference type="Pfam" id="PF03932">
    <property type="entry name" value="CutC"/>
    <property type="match status" value="1"/>
</dbReference>
<evidence type="ECO:0000313" key="4">
    <source>
        <dbReference type="Proteomes" id="UP000005938"/>
    </source>
</evidence>
<evidence type="ECO:0000256" key="1">
    <source>
        <dbReference type="ARBA" id="ARBA00007768"/>
    </source>
</evidence>
<dbReference type="STRING" id="946077.W5A_03729"/>
<proteinExistence type="inferred from homology"/>
<dbReference type="PATRIC" id="fig|946077.3.peg.758"/>
<accession>I0WI06</accession>
<dbReference type="PANTHER" id="PTHR12598:SF0">
    <property type="entry name" value="COPPER HOMEOSTASIS PROTEIN CUTC HOMOLOG"/>
    <property type="match status" value="1"/>
</dbReference>
<dbReference type="AlphaFoldDB" id="I0WI06"/>
<dbReference type="GO" id="GO:0005737">
    <property type="term" value="C:cytoplasm"/>
    <property type="evidence" value="ECO:0007669"/>
    <property type="project" value="UniProtKB-SubCell"/>
</dbReference>
<dbReference type="Proteomes" id="UP000005938">
    <property type="component" value="Unassembled WGS sequence"/>
</dbReference>
<dbReference type="RefSeq" id="WP_008237568.1">
    <property type="nucleotide sequence ID" value="NZ_AJJU01000003.1"/>
</dbReference>
<dbReference type="SUPFAM" id="SSF110395">
    <property type="entry name" value="CutC-like"/>
    <property type="match status" value="1"/>
</dbReference>
<comment type="similarity">
    <text evidence="1 2">Belongs to the CutC family.</text>
</comment>
<protein>
    <recommendedName>
        <fullName evidence="2">PF03932 family protein CutC</fullName>
    </recommendedName>
</protein>
<gene>
    <name evidence="2" type="primary">cutC</name>
    <name evidence="3" type="ORF">W5A_03729</name>
</gene>
<keyword evidence="2" id="KW-0963">Cytoplasm</keyword>
<dbReference type="InterPro" id="IPR036822">
    <property type="entry name" value="CutC-like_dom_sf"/>
</dbReference>
<sequence length="239" mass="26286">MLVEICANSFESARNAQLAGAHRIELCVELGMGGITPSHGLIEKVCNELSIPVCVLIRPRSGHFCYSEEELDIMIRDVKFCRSIGCAGIVTGVLAEDFTIAMDSTARLRDAAGEMEFVFHRAFDWVRNPIDALQKLNELKIDRILSSGGNSSAYDGLDRLQTYLKNSGEITIMPGGGISLNNILAFKEVGFTEIHFSAGRKRQMLRSVPFPMRSDVGVDEGIVMVSDLEVIKSMLLKLS</sequence>
<comment type="caution">
    <text evidence="2">Once thought to be involved in copper homeostasis, experiments in E.coli have shown this is not the case.</text>
</comment>
<organism evidence="3 4">
    <name type="scientific">Imtechella halotolerans K1</name>
    <dbReference type="NCBI Taxonomy" id="946077"/>
    <lineage>
        <taxon>Bacteria</taxon>
        <taxon>Pseudomonadati</taxon>
        <taxon>Bacteroidota</taxon>
        <taxon>Flavobacteriia</taxon>
        <taxon>Flavobacteriales</taxon>
        <taxon>Flavobacteriaceae</taxon>
        <taxon>Imtechella</taxon>
    </lineage>
</organism>
<dbReference type="PANTHER" id="PTHR12598">
    <property type="entry name" value="COPPER HOMEOSTASIS PROTEIN CUTC"/>
    <property type="match status" value="1"/>
</dbReference>
<keyword evidence="4" id="KW-1185">Reference proteome</keyword>